<sequence length="60" mass="6114">MKRAIVYVLSAVSLILGALTLISALSSPSTDPVIFARDLAVSSAAVVVGATAPLLLKKFS</sequence>
<name>A0A832T0D5_9CREN</name>
<evidence type="ECO:0000313" key="2">
    <source>
        <dbReference type="EMBL" id="HII46934.1"/>
    </source>
</evidence>
<accession>A0A832T0D5</accession>
<keyword evidence="1" id="KW-1133">Transmembrane helix</keyword>
<keyword evidence="1" id="KW-0472">Membrane</keyword>
<comment type="caution">
    <text evidence="2">The sequence shown here is derived from an EMBL/GenBank/DDBJ whole genome shotgun (WGS) entry which is preliminary data.</text>
</comment>
<proteinExistence type="predicted"/>
<dbReference type="AlphaFoldDB" id="A0A832T0D5"/>
<dbReference type="Proteomes" id="UP000651120">
    <property type="component" value="Unassembled WGS sequence"/>
</dbReference>
<protein>
    <submittedName>
        <fullName evidence="2">Uncharacterized protein</fullName>
    </submittedName>
</protein>
<dbReference type="RefSeq" id="WP_011007179.1">
    <property type="nucleotide sequence ID" value="NZ_DUJP01000024.1"/>
</dbReference>
<keyword evidence="1" id="KW-0812">Transmembrane</keyword>
<evidence type="ECO:0000313" key="3">
    <source>
        <dbReference type="Proteomes" id="UP000651120"/>
    </source>
</evidence>
<organism evidence="2 3">
    <name type="scientific">Pyrobaculum aerophilum</name>
    <dbReference type="NCBI Taxonomy" id="13773"/>
    <lineage>
        <taxon>Archaea</taxon>
        <taxon>Thermoproteota</taxon>
        <taxon>Thermoprotei</taxon>
        <taxon>Thermoproteales</taxon>
        <taxon>Thermoproteaceae</taxon>
        <taxon>Pyrobaculum</taxon>
    </lineage>
</organism>
<evidence type="ECO:0000256" key="1">
    <source>
        <dbReference type="SAM" id="Phobius"/>
    </source>
</evidence>
<dbReference type="GeneID" id="1464926"/>
<feature type="transmembrane region" description="Helical" evidence="1">
    <location>
        <begin position="34"/>
        <end position="56"/>
    </location>
</feature>
<gene>
    <name evidence="2" type="ORF">HA333_05665</name>
</gene>
<dbReference type="EMBL" id="DUJP01000024">
    <property type="protein sequence ID" value="HII46934.1"/>
    <property type="molecule type" value="Genomic_DNA"/>
</dbReference>
<reference evidence="2" key="1">
    <citation type="journal article" date="2020" name="bioRxiv">
        <title>A rank-normalized archaeal taxonomy based on genome phylogeny resolves widespread incomplete and uneven classifications.</title>
        <authorList>
            <person name="Rinke C."/>
            <person name="Chuvochina M."/>
            <person name="Mussig A.J."/>
            <person name="Chaumeil P.-A."/>
            <person name="Waite D.W."/>
            <person name="Whitman W.B."/>
            <person name="Parks D.H."/>
            <person name="Hugenholtz P."/>
        </authorList>
    </citation>
    <scope>NUCLEOTIDE SEQUENCE</scope>
    <source>
        <strain evidence="2">UBA8839</strain>
    </source>
</reference>